<evidence type="ECO:0000313" key="8">
    <source>
        <dbReference type="EMBL" id="SDN81377.1"/>
    </source>
</evidence>
<dbReference type="RefSeq" id="WP_093857521.1">
    <property type="nucleotide sequence ID" value="NZ_BJVZ01000009.1"/>
</dbReference>
<organism evidence="8 9">
    <name type="scientific">Tenuibacillus multivorans</name>
    <dbReference type="NCBI Taxonomy" id="237069"/>
    <lineage>
        <taxon>Bacteria</taxon>
        <taxon>Bacillati</taxon>
        <taxon>Bacillota</taxon>
        <taxon>Bacilli</taxon>
        <taxon>Bacillales</taxon>
        <taxon>Bacillaceae</taxon>
        <taxon>Tenuibacillus</taxon>
    </lineage>
</organism>
<feature type="transmembrane region" description="Helical" evidence="7">
    <location>
        <begin position="85"/>
        <end position="108"/>
    </location>
</feature>
<keyword evidence="4 7" id="KW-0812">Transmembrane</keyword>
<dbReference type="EMBL" id="FNIG01000009">
    <property type="protein sequence ID" value="SDN81377.1"/>
    <property type="molecule type" value="Genomic_DNA"/>
</dbReference>
<proteinExistence type="inferred from homology"/>
<dbReference type="GO" id="GO:0005886">
    <property type="term" value="C:plasma membrane"/>
    <property type="evidence" value="ECO:0007669"/>
    <property type="project" value="UniProtKB-SubCell"/>
</dbReference>
<evidence type="ECO:0000256" key="5">
    <source>
        <dbReference type="ARBA" id="ARBA00022989"/>
    </source>
</evidence>
<feature type="transmembrane region" description="Helical" evidence="7">
    <location>
        <begin position="114"/>
        <end position="131"/>
    </location>
</feature>
<evidence type="ECO:0000256" key="4">
    <source>
        <dbReference type="ARBA" id="ARBA00022692"/>
    </source>
</evidence>
<dbReference type="PANTHER" id="PTHR42775:SF2">
    <property type="entry name" value="PERMEASE"/>
    <property type="match status" value="1"/>
</dbReference>
<dbReference type="PANTHER" id="PTHR42775">
    <property type="entry name" value="PERMEASE RV2963-RELATED"/>
    <property type="match status" value="1"/>
</dbReference>
<evidence type="ECO:0000256" key="7">
    <source>
        <dbReference type="SAM" id="Phobius"/>
    </source>
</evidence>
<dbReference type="OrthoDB" id="9777774at2"/>
<sequence>MWQDILTSFITLALELTVLFVGITFVISLLQGIIPYHKLEKYLFKSNKLIGAFVAVVFAFITPFCSCSTIPIVATMLQKKMNFGFVMIFLFASPVLDPTILTLMGVIFGWKITIIYTLITSILSIIIGFTLESLGFESSVKNVVVKDEYEKQKKMNLRLAWQETVHLIKTVYPFLIIGALIGAIIHGAVPTEWMSNTFGGQEWWLIPIAAIIGIPLYIRLSTMIPIANIMLVKGMALGPVMAIMISSTGASLPEVTLLHSIFHKRLVIAFILSVLSMATLSGTLFYLL</sequence>
<dbReference type="InterPro" id="IPR005524">
    <property type="entry name" value="DUF318"/>
</dbReference>
<keyword evidence="5 7" id="KW-1133">Transmembrane helix</keyword>
<dbReference type="Pfam" id="PF03773">
    <property type="entry name" value="ArsP_1"/>
    <property type="match status" value="1"/>
</dbReference>
<keyword evidence="6 7" id="KW-0472">Membrane</keyword>
<reference evidence="8 9" key="1">
    <citation type="submission" date="2016-10" db="EMBL/GenBank/DDBJ databases">
        <authorList>
            <person name="de Groot N.N."/>
        </authorList>
    </citation>
    <scope>NUCLEOTIDE SEQUENCE [LARGE SCALE GENOMIC DNA]</scope>
    <source>
        <strain evidence="8 9">CGMCC 1.3442</strain>
    </source>
</reference>
<feature type="transmembrane region" description="Helical" evidence="7">
    <location>
        <begin position="12"/>
        <end position="34"/>
    </location>
</feature>
<protein>
    <recommendedName>
        <fullName evidence="10">Permease</fullName>
    </recommendedName>
</protein>
<evidence type="ECO:0000256" key="3">
    <source>
        <dbReference type="ARBA" id="ARBA00022475"/>
    </source>
</evidence>
<evidence type="ECO:0000256" key="6">
    <source>
        <dbReference type="ARBA" id="ARBA00023136"/>
    </source>
</evidence>
<comment type="similarity">
    <text evidence="2">Belongs to the UPF0718 family.</text>
</comment>
<evidence type="ECO:0008006" key="10">
    <source>
        <dbReference type="Google" id="ProtNLM"/>
    </source>
</evidence>
<accession>A0A1H0EFW5</accession>
<keyword evidence="3" id="KW-1003">Cell membrane</keyword>
<feature type="transmembrane region" description="Helical" evidence="7">
    <location>
        <begin position="225"/>
        <end position="246"/>
    </location>
</feature>
<keyword evidence="9" id="KW-1185">Reference proteome</keyword>
<feature type="transmembrane region" description="Helical" evidence="7">
    <location>
        <begin position="201"/>
        <end position="218"/>
    </location>
</feature>
<feature type="transmembrane region" description="Helical" evidence="7">
    <location>
        <begin position="49"/>
        <end position="73"/>
    </location>
</feature>
<evidence type="ECO:0000256" key="2">
    <source>
        <dbReference type="ARBA" id="ARBA00006386"/>
    </source>
</evidence>
<feature type="transmembrane region" description="Helical" evidence="7">
    <location>
        <begin position="266"/>
        <end position="287"/>
    </location>
</feature>
<dbReference type="InterPro" id="IPR053166">
    <property type="entry name" value="UPF0718_permease"/>
</dbReference>
<evidence type="ECO:0000256" key="1">
    <source>
        <dbReference type="ARBA" id="ARBA00004651"/>
    </source>
</evidence>
<gene>
    <name evidence="8" type="ORF">SAMN05216498_3139</name>
</gene>
<dbReference type="STRING" id="237069.SAMN05216498_3139"/>
<name>A0A1H0EFW5_9BACI</name>
<feature type="transmembrane region" description="Helical" evidence="7">
    <location>
        <begin position="171"/>
        <end position="189"/>
    </location>
</feature>
<comment type="subcellular location">
    <subcellularLocation>
        <location evidence="1">Cell membrane</location>
        <topology evidence="1">Multi-pass membrane protein</topology>
    </subcellularLocation>
</comment>
<evidence type="ECO:0000313" key="9">
    <source>
        <dbReference type="Proteomes" id="UP000199334"/>
    </source>
</evidence>
<dbReference type="AlphaFoldDB" id="A0A1H0EFW5"/>
<dbReference type="Proteomes" id="UP000199334">
    <property type="component" value="Unassembled WGS sequence"/>
</dbReference>